<evidence type="ECO:0000313" key="2">
    <source>
        <dbReference type="EMBL" id="SEQ91609.1"/>
    </source>
</evidence>
<dbReference type="InterPro" id="IPR011032">
    <property type="entry name" value="GroES-like_sf"/>
</dbReference>
<dbReference type="InterPro" id="IPR036291">
    <property type="entry name" value="NAD(P)-bd_dom_sf"/>
</dbReference>
<dbReference type="GO" id="GO:0016491">
    <property type="term" value="F:oxidoreductase activity"/>
    <property type="evidence" value="ECO:0007669"/>
    <property type="project" value="InterPro"/>
</dbReference>
<dbReference type="InterPro" id="IPR002364">
    <property type="entry name" value="Quin_OxRdtase/zeta-crystal_CS"/>
</dbReference>
<dbReference type="InterPro" id="IPR013149">
    <property type="entry name" value="ADH-like_C"/>
</dbReference>
<proteinExistence type="predicted"/>
<accession>A0A1H9JXM6</accession>
<protein>
    <submittedName>
        <fullName evidence="2">NADPH:quinone reductase</fullName>
    </submittedName>
</protein>
<dbReference type="PANTHER" id="PTHR43677">
    <property type="entry name" value="SHORT-CHAIN DEHYDROGENASE/REDUCTASE"/>
    <property type="match status" value="1"/>
</dbReference>
<dbReference type="Pfam" id="PF08240">
    <property type="entry name" value="ADH_N"/>
    <property type="match status" value="1"/>
</dbReference>
<reference evidence="3" key="1">
    <citation type="submission" date="2016-10" db="EMBL/GenBank/DDBJ databases">
        <authorList>
            <person name="Varghese N."/>
            <person name="Submissions S."/>
        </authorList>
    </citation>
    <scope>NUCLEOTIDE SEQUENCE [LARGE SCALE GENOMIC DNA]</scope>
    <source>
        <strain evidence="3">DSM 44437</strain>
    </source>
</reference>
<organism evidence="2 3">
    <name type="scientific">Lentzea albida</name>
    <dbReference type="NCBI Taxonomy" id="65499"/>
    <lineage>
        <taxon>Bacteria</taxon>
        <taxon>Bacillati</taxon>
        <taxon>Actinomycetota</taxon>
        <taxon>Actinomycetes</taxon>
        <taxon>Pseudonocardiales</taxon>
        <taxon>Pseudonocardiaceae</taxon>
        <taxon>Lentzea</taxon>
    </lineage>
</organism>
<dbReference type="EMBL" id="FOFV01000005">
    <property type="protein sequence ID" value="SEQ91609.1"/>
    <property type="molecule type" value="Genomic_DNA"/>
</dbReference>
<dbReference type="SUPFAM" id="SSF50129">
    <property type="entry name" value="GroES-like"/>
    <property type="match status" value="1"/>
</dbReference>
<dbReference type="PROSITE" id="PS01162">
    <property type="entry name" value="QOR_ZETA_CRYSTAL"/>
    <property type="match status" value="1"/>
</dbReference>
<feature type="domain" description="Enoyl reductase (ER)" evidence="1">
    <location>
        <begin position="10"/>
        <end position="305"/>
    </location>
</feature>
<gene>
    <name evidence="2" type="ORF">SAMN04488000_10584</name>
</gene>
<evidence type="ECO:0000259" key="1">
    <source>
        <dbReference type="SMART" id="SM00829"/>
    </source>
</evidence>
<dbReference type="SUPFAM" id="SSF51735">
    <property type="entry name" value="NAD(P)-binding Rossmann-fold domains"/>
    <property type="match status" value="1"/>
</dbReference>
<dbReference type="PANTHER" id="PTHR43677:SF4">
    <property type="entry name" value="QUINONE OXIDOREDUCTASE-LIKE PROTEIN 2"/>
    <property type="match status" value="1"/>
</dbReference>
<dbReference type="InterPro" id="IPR013154">
    <property type="entry name" value="ADH-like_N"/>
</dbReference>
<dbReference type="Gene3D" id="3.90.180.10">
    <property type="entry name" value="Medium-chain alcohol dehydrogenases, catalytic domain"/>
    <property type="match status" value="1"/>
</dbReference>
<dbReference type="Proteomes" id="UP000199503">
    <property type="component" value="Unassembled WGS sequence"/>
</dbReference>
<sequence>MRAAVVQESGELATAEVADPVPGPGQVLVDVEAIGAGYVDVMISRGEYPGATGGAGTVPGVEVVGRVRTGDLAGRRVLAFAGSGGYAEQFVTSADAVLPVPEDADATEVVALGMNALVAHLALRRASVAAGESVLVRGAGGGIGVLATQLARAIGADVTAITSSQARGERLRELGAARIFDRTTAEVPGESYDVVIDTVAGPGTAPHLGLLGANGRYVLAGAAGGLPSDDVVGTLLRDFHRSPSLFAFSLNSVAAPDLLRAWEEVVALWRRGDLTPVVHDRLELTDAAQVIELLGRGAPFGKVVLLPR</sequence>
<dbReference type="GO" id="GO:0008270">
    <property type="term" value="F:zinc ion binding"/>
    <property type="evidence" value="ECO:0007669"/>
    <property type="project" value="InterPro"/>
</dbReference>
<dbReference type="RefSeq" id="WP_218159629.1">
    <property type="nucleotide sequence ID" value="NZ_FOFV01000005.1"/>
</dbReference>
<dbReference type="STRING" id="65499.SAMN04488000_10584"/>
<evidence type="ECO:0000313" key="3">
    <source>
        <dbReference type="Proteomes" id="UP000199503"/>
    </source>
</evidence>
<dbReference type="Pfam" id="PF00107">
    <property type="entry name" value="ADH_zinc_N"/>
    <property type="match status" value="1"/>
</dbReference>
<dbReference type="InterPro" id="IPR020843">
    <property type="entry name" value="ER"/>
</dbReference>
<dbReference type="Gene3D" id="3.40.50.720">
    <property type="entry name" value="NAD(P)-binding Rossmann-like Domain"/>
    <property type="match status" value="1"/>
</dbReference>
<dbReference type="AlphaFoldDB" id="A0A1H9JXM6"/>
<name>A0A1H9JXM6_9PSEU</name>
<keyword evidence="3" id="KW-1185">Reference proteome</keyword>
<dbReference type="InterPro" id="IPR051397">
    <property type="entry name" value="Zn-ADH-like_protein"/>
</dbReference>
<dbReference type="SMART" id="SM00829">
    <property type="entry name" value="PKS_ER"/>
    <property type="match status" value="1"/>
</dbReference>